<evidence type="ECO:0000259" key="5">
    <source>
        <dbReference type="PROSITE" id="PS00125"/>
    </source>
</evidence>
<organism evidence="6 7">
    <name type="scientific">Colocasia esculenta</name>
    <name type="common">Wild taro</name>
    <name type="synonym">Arum esculentum</name>
    <dbReference type="NCBI Taxonomy" id="4460"/>
    <lineage>
        <taxon>Eukaryota</taxon>
        <taxon>Viridiplantae</taxon>
        <taxon>Streptophyta</taxon>
        <taxon>Embryophyta</taxon>
        <taxon>Tracheophyta</taxon>
        <taxon>Spermatophyta</taxon>
        <taxon>Magnoliopsida</taxon>
        <taxon>Liliopsida</taxon>
        <taxon>Araceae</taxon>
        <taxon>Aroideae</taxon>
        <taxon>Colocasieae</taxon>
        <taxon>Colocasia</taxon>
    </lineage>
</organism>
<dbReference type="InterPro" id="IPR029052">
    <property type="entry name" value="Metallo-depent_PP-like"/>
</dbReference>
<keyword evidence="1" id="KW-0479">Metal-binding</keyword>
<keyword evidence="3" id="KW-0464">Manganese</keyword>
<protein>
    <recommendedName>
        <fullName evidence="5">Serine/threonine specific protein phosphatases domain-containing protein</fullName>
    </recommendedName>
</protein>
<keyword evidence="2" id="KW-0378">Hydrolase</keyword>
<feature type="domain" description="Serine/threonine specific protein phosphatases" evidence="5">
    <location>
        <begin position="61"/>
        <end position="66"/>
    </location>
</feature>
<dbReference type="OrthoDB" id="1930084at2759"/>
<dbReference type="Proteomes" id="UP000652761">
    <property type="component" value="Unassembled WGS sequence"/>
</dbReference>
<evidence type="ECO:0000313" key="6">
    <source>
        <dbReference type="EMBL" id="MQM01957.1"/>
    </source>
</evidence>
<evidence type="ECO:0000256" key="1">
    <source>
        <dbReference type="ARBA" id="ARBA00022723"/>
    </source>
</evidence>
<proteinExistence type="predicted"/>
<dbReference type="PROSITE" id="PS00125">
    <property type="entry name" value="SER_THR_PHOSPHATASE"/>
    <property type="match status" value="1"/>
</dbReference>
<dbReference type="AlphaFoldDB" id="A0A843W3P5"/>
<sequence>MDPLVEKAKGGPLPRIESLNVRTRGKCRSARPLRSASVGGHSDAQLLVALKVRYPQRITILRGNHESRQSARSQTKEETLTDGYYNVLQITQVYGFYDECLRKVCVCWKGRGELDRELGKGRWGEHTSSGGSDLLRRRRDGSGATSSGGENSGAEPYLG</sequence>
<dbReference type="Gene3D" id="3.60.21.10">
    <property type="match status" value="1"/>
</dbReference>
<gene>
    <name evidence="6" type="ORF">Taro_034716</name>
</gene>
<comment type="caution">
    <text evidence="6">The sequence shown here is derived from an EMBL/GenBank/DDBJ whole genome shotgun (WGS) entry which is preliminary data.</text>
</comment>
<dbReference type="GO" id="GO:0046872">
    <property type="term" value="F:metal ion binding"/>
    <property type="evidence" value="ECO:0007669"/>
    <property type="project" value="UniProtKB-KW"/>
</dbReference>
<dbReference type="EMBL" id="NMUH01002763">
    <property type="protein sequence ID" value="MQM01957.1"/>
    <property type="molecule type" value="Genomic_DNA"/>
</dbReference>
<dbReference type="GO" id="GO:0004722">
    <property type="term" value="F:protein serine/threonine phosphatase activity"/>
    <property type="evidence" value="ECO:0007669"/>
    <property type="project" value="InterPro"/>
</dbReference>
<accession>A0A843W3P5</accession>
<evidence type="ECO:0000313" key="7">
    <source>
        <dbReference type="Proteomes" id="UP000652761"/>
    </source>
</evidence>
<reference evidence="6" key="1">
    <citation type="submission" date="2017-07" db="EMBL/GenBank/DDBJ databases">
        <title>Taro Niue Genome Assembly and Annotation.</title>
        <authorList>
            <person name="Atibalentja N."/>
            <person name="Keating K."/>
            <person name="Fields C.J."/>
        </authorList>
    </citation>
    <scope>NUCLEOTIDE SEQUENCE</scope>
    <source>
        <strain evidence="6">Niue_2</strain>
        <tissue evidence="6">Leaf</tissue>
    </source>
</reference>
<feature type="region of interest" description="Disordered" evidence="4">
    <location>
        <begin position="119"/>
        <end position="159"/>
    </location>
</feature>
<dbReference type="PANTHER" id="PTHR45619">
    <property type="entry name" value="SERINE/THREONINE-PROTEIN PHOSPHATASE PP2A-RELATED"/>
    <property type="match status" value="1"/>
</dbReference>
<evidence type="ECO:0000256" key="3">
    <source>
        <dbReference type="ARBA" id="ARBA00023211"/>
    </source>
</evidence>
<dbReference type="SUPFAM" id="SSF56300">
    <property type="entry name" value="Metallo-dependent phosphatases"/>
    <property type="match status" value="1"/>
</dbReference>
<evidence type="ECO:0000256" key="4">
    <source>
        <dbReference type="SAM" id="MobiDB-lite"/>
    </source>
</evidence>
<name>A0A843W3P5_COLES</name>
<keyword evidence="7" id="KW-1185">Reference proteome</keyword>
<dbReference type="InterPro" id="IPR047129">
    <property type="entry name" value="PPA2-like"/>
</dbReference>
<evidence type="ECO:0000256" key="2">
    <source>
        <dbReference type="ARBA" id="ARBA00022801"/>
    </source>
</evidence>
<dbReference type="InterPro" id="IPR006186">
    <property type="entry name" value="Ser/Thr-sp_prot-phosphatase"/>
</dbReference>